<reference evidence="2" key="1">
    <citation type="submission" date="2016-10" db="EMBL/GenBank/DDBJ databases">
        <authorList>
            <person name="Varghese N."/>
            <person name="Submissions S."/>
        </authorList>
    </citation>
    <scope>NUCLEOTIDE SEQUENCE [LARGE SCALE GENOMIC DNA]</scope>
    <source>
        <strain evidence="2">DSM 17044</strain>
    </source>
</reference>
<name>A0A1H7YJ93_STIAU</name>
<dbReference type="Proteomes" id="UP000182719">
    <property type="component" value="Unassembled WGS sequence"/>
</dbReference>
<evidence type="ECO:0008006" key="3">
    <source>
        <dbReference type="Google" id="ProtNLM"/>
    </source>
</evidence>
<dbReference type="Gene3D" id="1.25.10.10">
    <property type="entry name" value="Leucine-rich Repeat Variant"/>
    <property type="match status" value="1"/>
</dbReference>
<dbReference type="InterPro" id="IPR011989">
    <property type="entry name" value="ARM-like"/>
</dbReference>
<dbReference type="AlphaFoldDB" id="A0A1H7YJ93"/>
<evidence type="ECO:0000313" key="1">
    <source>
        <dbReference type="EMBL" id="SEM46170.1"/>
    </source>
</evidence>
<dbReference type="InterPro" id="IPR016024">
    <property type="entry name" value="ARM-type_fold"/>
</dbReference>
<gene>
    <name evidence="1" type="ORF">SAMN05444354_11747</name>
</gene>
<evidence type="ECO:0000313" key="2">
    <source>
        <dbReference type="Proteomes" id="UP000182719"/>
    </source>
</evidence>
<keyword evidence="2" id="KW-1185">Reference proteome</keyword>
<proteinExistence type="predicted"/>
<dbReference type="EMBL" id="FOAP01000017">
    <property type="protein sequence ID" value="SEM46170.1"/>
    <property type="molecule type" value="Genomic_DNA"/>
</dbReference>
<protein>
    <recommendedName>
        <fullName evidence="3">HEAT repeat domain-containing protein</fullName>
    </recommendedName>
</protein>
<dbReference type="SUPFAM" id="SSF48371">
    <property type="entry name" value="ARM repeat"/>
    <property type="match status" value="1"/>
</dbReference>
<organism evidence="1 2">
    <name type="scientific">Stigmatella aurantiaca</name>
    <dbReference type="NCBI Taxonomy" id="41"/>
    <lineage>
        <taxon>Bacteria</taxon>
        <taxon>Pseudomonadati</taxon>
        <taxon>Myxococcota</taxon>
        <taxon>Myxococcia</taxon>
        <taxon>Myxococcales</taxon>
        <taxon>Cystobacterineae</taxon>
        <taxon>Archangiaceae</taxon>
        <taxon>Stigmatella</taxon>
    </lineage>
</organism>
<dbReference type="RefSeq" id="WP_342742424.1">
    <property type="nucleotide sequence ID" value="NZ_FOAP01000017.1"/>
</dbReference>
<sequence length="239" mass="27270">MKADARPLKIDDPSGLLKWAAPDRAVATFASMKDIKAHKVALVGLVRQWLAQTSPAQDATPSNFEELWSTDRQVQHRAFVDVMQATAQPVDWAYDVWEELLQNLTHEDNHHRAIAAQVLCNLAKSDPKKRMLKGFDALFAVTRDERFVTARHCLQSLWKVGAAGPAQRKRLLAALERRFEECAPEKNCTLIRYDISQSLRDVYDATQEPGVRELALRLIETEEDLKYRKKYGTVWKKTG</sequence>
<accession>A0A1H7YJ93</accession>